<dbReference type="Proteomes" id="UP000595437">
    <property type="component" value="Chromosome 1"/>
</dbReference>
<feature type="domain" description="EF-hand" evidence="4">
    <location>
        <begin position="46"/>
        <end position="77"/>
    </location>
</feature>
<evidence type="ECO:0000256" key="1">
    <source>
        <dbReference type="ARBA" id="ARBA00022737"/>
    </source>
</evidence>
<protein>
    <submittedName>
        <fullName evidence="5">Calmodulin</fullName>
    </submittedName>
</protein>
<evidence type="ECO:0000313" key="5">
    <source>
        <dbReference type="EMBL" id="QQP56415.1"/>
    </source>
</evidence>
<evidence type="ECO:0000256" key="2">
    <source>
        <dbReference type="ARBA" id="ARBA00022837"/>
    </source>
</evidence>
<proteinExistence type="predicted"/>
<dbReference type="InterPro" id="IPR050230">
    <property type="entry name" value="CALM/Myosin/TropC-like"/>
</dbReference>
<evidence type="ECO:0000313" key="6">
    <source>
        <dbReference type="EMBL" id="QQP56416.1"/>
    </source>
</evidence>
<evidence type="ECO:0000259" key="4">
    <source>
        <dbReference type="PROSITE" id="PS50222"/>
    </source>
</evidence>
<accession>A0A7T8KI68</accession>
<keyword evidence="7" id="KW-1185">Reference proteome</keyword>
<keyword evidence="2" id="KW-0106">Calcium</keyword>
<dbReference type="FunFam" id="1.10.238.10:FF:000001">
    <property type="entry name" value="Calmodulin 1"/>
    <property type="match status" value="1"/>
</dbReference>
<name>A0A7T8KI68_CALRO</name>
<dbReference type="PANTHER" id="PTHR23048">
    <property type="entry name" value="MYOSIN LIGHT CHAIN 1, 3"/>
    <property type="match status" value="1"/>
</dbReference>
<dbReference type="AlphaFoldDB" id="A0A7T8KI68"/>
<evidence type="ECO:0000313" key="7">
    <source>
        <dbReference type="Proteomes" id="UP000595437"/>
    </source>
</evidence>
<organism evidence="5 7">
    <name type="scientific">Caligus rogercresseyi</name>
    <name type="common">Sea louse</name>
    <dbReference type="NCBI Taxonomy" id="217165"/>
    <lineage>
        <taxon>Eukaryota</taxon>
        <taxon>Metazoa</taxon>
        <taxon>Ecdysozoa</taxon>
        <taxon>Arthropoda</taxon>
        <taxon>Crustacea</taxon>
        <taxon>Multicrustacea</taxon>
        <taxon>Hexanauplia</taxon>
        <taxon>Copepoda</taxon>
        <taxon>Siphonostomatoida</taxon>
        <taxon>Caligidae</taxon>
        <taxon>Caligus</taxon>
    </lineage>
</organism>
<dbReference type="CDD" id="cd00051">
    <property type="entry name" value="EFh"/>
    <property type="match status" value="1"/>
</dbReference>
<feature type="domain" description="EF-hand" evidence="4">
    <location>
        <begin position="10"/>
        <end position="45"/>
    </location>
</feature>
<dbReference type="Pfam" id="PF13499">
    <property type="entry name" value="EF-hand_7"/>
    <property type="match status" value="1"/>
</dbReference>
<dbReference type="GO" id="GO:0016460">
    <property type="term" value="C:myosin II complex"/>
    <property type="evidence" value="ECO:0007669"/>
    <property type="project" value="TreeGrafter"/>
</dbReference>
<dbReference type="PANTHER" id="PTHR23048:SF0">
    <property type="entry name" value="CALMODULIN LIKE 3"/>
    <property type="match status" value="1"/>
</dbReference>
<dbReference type="InterPro" id="IPR011992">
    <property type="entry name" value="EF-hand-dom_pair"/>
</dbReference>
<keyword evidence="1" id="KW-0677">Repeat</keyword>
<dbReference type="EMBL" id="CP045890">
    <property type="protein sequence ID" value="QQP56416.1"/>
    <property type="molecule type" value="Genomic_DNA"/>
</dbReference>
<dbReference type="SUPFAM" id="SSF47473">
    <property type="entry name" value="EF-hand"/>
    <property type="match status" value="1"/>
</dbReference>
<sequence length="77" mass="8890">MTKNVHDDGDIEEKMREAFRVFDREGHGFITVLDLTQVLTTLGDKLTEEESLELIREADIDGDGNVNYEEFVTMFLH</sequence>
<dbReference type="SMART" id="SM00054">
    <property type="entry name" value="EFh"/>
    <property type="match status" value="2"/>
</dbReference>
<reference evidence="5" key="2">
    <citation type="journal article" name="Sci. Data">
        <title>Chromosome-scale genome assembly of the sea louse Caligus rogercresseyi by SMRT sequencing and Hi-C analysis.</title>
        <authorList>
            <person name="Gallardo-Escarate C."/>
            <person name="Valenzuela-Munoz V."/>
            <person name="Nunez-Acuna G."/>
            <person name="Valenzuela-Miranda D."/>
            <person name="Goncalves A.T."/>
            <person name="Escobar-Sepulveda H."/>
            <person name="Liachko I."/>
            <person name="Nelson B."/>
            <person name="Roberts S."/>
            <person name="Warren W."/>
        </authorList>
    </citation>
    <scope>NUCLEOTIDE SEQUENCE</scope>
    <source>
        <tissue evidence="5">Whole tissue</tissue>
    </source>
</reference>
<dbReference type="GO" id="GO:0005509">
    <property type="term" value="F:calcium ion binding"/>
    <property type="evidence" value="ECO:0007669"/>
    <property type="project" value="InterPro"/>
</dbReference>
<dbReference type="InterPro" id="IPR002048">
    <property type="entry name" value="EF_hand_dom"/>
</dbReference>
<dbReference type="EMBL" id="CP045890">
    <property type="protein sequence ID" value="QQP56415.1"/>
    <property type="molecule type" value="Genomic_DNA"/>
</dbReference>
<dbReference type="OrthoDB" id="6364303at2759"/>
<reference evidence="7" key="1">
    <citation type="submission" date="2021-01" db="EMBL/GenBank/DDBJ databases">
        <title>Caligus Genome Assembly.</title>
        <authorList>
            <person name="Gallardo-Escarate C."/>
        </authorList>
    </citation>
    <scope>NUCLEOTIDE SEQUENCE [LARGE SCALE GENOMIC DNA]</scope>
</reference>
<gene>
    <name evidence="5" type="ORF">FKW44_001081</name>
    <name evidence="6" type="ORF">FKW44_001082</name>
</gene>
<dbReference type="PROSITE" id="PS00018">
    <property type="entry name" value="EF_HAND_1"/>
    <property type="match status" value="1"/>
</dbReference>
<dbReference type="Gene3D" id="1.10.238.10">
    <property type="entry name" value="EF-hand"/>
    <property type="match status" value="1"/>
</dbReference>
<dbReference type="InterPro" id="IPR018247">
    <property type="entry name" value="EF_Hand_1_Ca_BS"/>
</dbReference>
<evidence type="ECO:0000256" key="3">
    <source>
        <dbReference type="ARBA" id="ARBA00037722"/>
    </source>
</evidence>
<dbReference type="PROSITE" id="PS50222">
    <property type="entry name" value="EF_HAND_2"/>
    <property type="match status" value="2"/>
</dbReference>
<comment type="function">
    <text evidence="3">Troponin is the central regulatory protein of striated muscle contraction. Tn consists of three components: Tn-I which is the inhibitor of actomyosin ATPase, Tn-T which contains the binding site for tropomyosin and Tn-C. The binding of calcium to Tn-C abolishes the inhibitory action of Tn on actin filaments.</text>
</comment>